<proteinExistence type="predicted"/>
<evidence type="ECO:0000313" key="3">
    <source>
        <dbReference type="Proteomes" id="UP000324222"/>
    </source>
</evidence>
<evidence type="ECO:0000256" key="1">
    <source>
        <dbReference type="SAM" id="Phobius"/>
    </source>
</evidence>
<accession>A0A5B7JGR3</accession>
<keyword evidence="3" id="KW-1185">Reference proteome</keyword>
<dbReference type="AlphaFoldDB" id="A0A5B7JGR3"/>
<keyword evidence="1" id="KW-0472">Membrane</keyword>
<organism evidence="2 3">
    <name type="scientific">Portunus trituberculatus</name>
    <name type="common">Swimming crab</name>
    <name type="synonym">Neptunus trituberculatus</name>
    <dbReference type="NCBI Taxonomy" id="210409"/>
    <lineage>
        <taxon>Eukaryota</taxon>
        <taxon>Metazoa</taxon>
        <taxon>Ecdysozoa</taxon>
        <taxon>Arthropoda</taxon>
        <taxon>Crustacea</taxon>
        <taxon>Multicrustacea</taxon>
        <taxon>Malacostraca</taxon>
        <taxon>Eumalacostraca</taxon>
        <taxon>Eucarida</taxon>
        <taxon>Decapoda</taxon>
        <taxon>Pleocyemata</taxon>
        <taxon>Brachyura</taxon>
        <taxon>Eubrachyura</taxon>
        <taxon>Portunoidea</taxon>
        <taxon>Portunidae</taxon>
        <taxon>Portuninae</taxon>
        <taxon>Portunus</taxon>
    </lineage>
</organism>
<reference evidence="2 3" key="1">
    <citation type="submission" date="2019-05" db="EMBL/GenBank/DDBJ databases">
        <title>Another draft genome of Portunus trituberculatus and its Hox gene families provides insights of decapod evolution.</title>
        <authorList>
            <person name="Jeong J.-H."/>
            <person name="Song I."/>
            <person name="Kim S."/>
            <person name="Choi T."/>
            <person name="Kim D."/>
            <person name="Ryu S."/>
            <person name="Kim W."/>
        </authorList>
    </citation>
    <scope>NUCLEOTIDE SEQUENCE [LARGE SCALE GENOMIC DNA]</scope>
    <source>
        <tissue evidence="2">Muscle</tissue>
    </source>
</reference>
<keyword evidence="1" id="KW-1133">Transmembrane helix</keyword>
<name>A0A5B7JGR3_PORTR</name>
<protein>
    <submittedName>
        <fullName evidence="2">Uncharacterized protein</fullName>
    </submittedName>
</protein>
<gene>
    <name evidence="2" type="ORF">E2C01_088696</name>
</gene>
<dbReference type="EMBL" id="VSRR010095292">
    <property type="protein sequence ID" value="MPC93563.1"/>
    <property type="molecule type" value="Genomic_DNA"/>
</dbReference>
<dbReference type="Proteomes" id="UP000324222">
    <property type="component" value="Unassembled WGS sequence"/>
</dbReference>
<sequence length="105" mass="11276">MEKYLVIGSDEGGGPHPLGPVYAPCRSAREVADSPAQQPEVLTPVFLDTKSKACLDQRASQEPLSPRAAALPVLVAAAMVMVVIACVTFEAQLVEDLAFRYVFQM</sequence>
<evidence type="ECO:0000313" key="2">
    <source>
        <dbReference type="EMBL" id="MPC93563.1"/>
    </source>
</evidence>
<comment type="caution">
    <text evidence="2">The sequence shown here is derived from an EMBL/GenBank/DDBJ whole genome shotgun (WGS) entry which is preliminary data.</text>
</comment>
<feature type="transmembrane region" description="Helical" evidence="1">
    <location>
        <begin position="68"/>
        <end position="91"/>
    </location>
</feature>
<keyword evidence="1" id="KW-0812">Transmembrane</keyword>